<feature type="transmembrane region" description="Helical" evidence="2">
    <location>
        <begin position="189"/>
        <end position="209"/>
    </location>
</feature>
<accession>X1ESK2</accession>
<proteinExistence type="predicted"/>
<protein>
    <submittedName>
        <fullName evidence="3">Uncharacterized protein</fullName>
    </submittedName>
</protein>
<dbReference type="GO" id="GO:0042910">
    <property type="term" value="F:xenobiotic transmembrane transporter activity"/>
    <property type="evidence" value="ECO:0007669"/>
    <property type="project" value="InterPro"/>
</dbReference>
<dbReference type="AlphaFoldDB" id="X1ESK2"/>
<dbReference type="PANTHER" id="PTHR43298:SF2">
    <property type="entry name" value="FMN_FAD EXPORTER YEEO-RELATED"/>
    <property type="match status" value="1"/>
</dbReference>
<comment type="caution">
    <text evidence="3">The sequence shown here is derived from an EMBL/GenBank/DDBJ whole genome shotgun (WGS) entry which is preliminary data.</text>
</comment>
<dbReference type="PANTHER" id="PTHR43298">
    <property type="entry name" value="MULTIDRUG RESISTANCE PROTEIN NORM-RELATED"/>
    <property type="match status" value="1"/>
</dbReference>
<keyword evidence="2" id="KW-1133">Transmembrane helix</keyword>
<keyword evidence="2" id="KW-0812">Transmembrane</keyword>
<reference evidence="3" key="1">
    <citation type="journal article" date="2014" name="Front. Microbiol.">
        <title>High frequency of phylogenetically diverse reductive dehalogenase-homologous genes in deep subseafloor sedimentary metagenomes.</title>
        <authorList>
            <person name="Kawai M."/>
            <person name="Futagami T."/>
            <person name="Toyoda A."/>
            <person name="Takaki Y."/>
            <person name="Nishi S."/>
            <person name="Hori S."/>
            <person name="Arai W."/>
            <person name="Tsubouchi T."/>
            <person name="Morono Y."/>
            <person name="Uchiyama I."/>
            <person name="Ito T."/>
            <person name="Fujiyama A."/>
            <person name="Inagaki F."/>
            <person name="Takami H."/>
        </authorList>
    </citation>
    <scope>NUCLEOTIDE SEQUENCE</scope>
    <source>
        <strain evidence="3">Expedition CK06-06</strain>
    </source>
</reference>
<dbReference type="EMBL" id="BARU01004736">
    <property type="protein sequence ID" value="GAH23295.1"/>
    <property type="molecule type" value="Genomic_DNA"/>
</dbReference>
<feature type="transmembrane region" description="Helical" evidence="2">
    <location>
        <begin position="148"/>
        <end position="168"/>
    </location>
</feature>
<feature type="transmembrane region" description="Helical" evidence="2">
    <location>
        <begin position="59"/>
        <end position="77"/>
    </location>
</feature>
<feature type="transmembrane region" description="Helical" evidence="2">
    <location>
        <begin position="26"/>
        <end position="47"/>
    </location>
</feature>
<dbReference type="GO" id="GO:0015297">
    <property type="term" value="F:antiporter activity"/>
    <property type="evidence" value="ECO:0007669"/>
    <property type="project" value="InterPro"/>
</dbReference>
<organism evidence="3">
    <name type="scientific">marine sediment metagenome</name>
    <dbReference type="NCBI Taxonomy" id="412755"/>
    <lineage>
        <taxon>unclassified sequences</taxon>
        <taxon>metagenomes</taxon>
        <taxon>ecological metagenomes</taxon>
    </lineage>
</organism>
<dbReference type="Pfam" id="PF01554">
    <property type="entry name" value="MatE"/>
    <property type="match status" value="1"/>
</dbReference>
<dbReference type="GO" id="GO:0005886">
    <property type="term" value="C:plasma membrane"/>
    <property type="evidence" value="ECO:0007669"/>
    <property type="project" value="TreeGrafter"/>
</dbReference>
<feature type="non-terminal residue" evidence="3">
    <location>
        <position position="211"/>
    </location>
</feature>
<evidence type="ECO:0000256" key="2">
    <source>
        <dbReference type="SAM" id="Phobius"/>
    </source>
</evidence>
<gene>
    <name evidence="3" type="ORF">S03H2_09358</name>
</gene>
<dbReference type="InterPro" id="IPR002528">
    <property type="entry name" value="MATE_fam"/>
</dbReference>
<sequence>MGYPLIVVAVIINQMLSAAGDTRTPLIFFAIGNVLNIIINPFLIFGIGPFPRLETAGSAMATVISMFCSTMLGLWFVSRKRSIIRPFARSWRKPISLSWLPRLLKIGVPAFGQQIQRPITGLLLFRMVSVFGTQALAAFGVGLRSLSFSYTFLSGIWVATSTLVGQFLGRGEPKMAERSANINLMLAGGLRFIMFFAYFFCGFLIIRIFSA</sequence>
<dbReference type="InterPro" id="IPR050222">
    <property type="entry name" value="MATE_MdtK"/>
</dbReference>
<keyword evidence="2" id="KW-0472">Membrane</keyword>
<evidence type="ECO:0000313" key="3">
    <source>
        <dbReference type="EMBL" id="GAH23295.1"/>
    </source>
</evidence>
<keyword evidence="1" id="KW-0813">Transport</keyword>
<name>X1ESK2_9ZZZZ</name>
<feature type="transmembrane region" description="Helical" evidence="2">
    <location>
        <begin position="123"/>
        <end position="142"/>
    </location>
</feature>
<evidence type="ECO:0000256" key="1">
    <source>
        <dbReference type="ARBA" id="ARBA00022448"/>
    </source>
</evidence>